<gene>
    <name evidence="3" type="ordered locus">Daud_0074</name>
</gene>
<dbReference type="NCBIfam" id="NF007113">
    <property type="entry name" value="PRK09562.1"/>
    <property type="match status" value="1"/>
</dbReference>
<dbReference type="SUPFAM" id="SSF101386">
    <property type="entry name" value="all-alpha NTP pyrophosphatases"/>
    <property type="match status" value="2"/>
</dbReference>
<dbReference type="RefSeq" id="WP_012301236.1">
    <property type="nucleotide sequence ID" value="NC_010424.1"/>
</dbReference>
<dbReference type="EMBL" id="CP000860">
    <property type="protein sequence ID" value="ACA58642.1"/>
    <property type="molecule type" value="Genomic_DNA"/>
</dbReference>
<dbReference type="STRING" id="477974.Daud_0074"/>
<dbReference type="GO" id="GO:0008168">
    <property type="term" value="F:methyltransferase activity"/>
    <property type="evidence" value="ECO:0007669"/>
    <property type="project" value="InterPro"/>
</dbReference>
<dbReference type="HOGENOM" id="CLU_038356_1_0_9"/>
<dbReference type="FunFam" id="1.10.287.1080:FF:000003">
    <property type="entry name" value="Nucleoside triphosphate pyrophosphohydrolase"/>
    <property type="match status" value="1"/>
</dbReference>
<dbReference type="Gene3D" id="1.10.287.1080">
    <property type="entry name" value="MazG-like"/>
    <property type="match status" value="2"/>
</dbReference>
<dbReference type="InterPro" id="IPR004518">
    <property type="entry name" value="MazG-like_dom"/>
</dbReference>
<evidence type="ECO:0000259" key="2">
    <source>
        <dbReference type="Pfam" id="PF03819"/>
    </source>
</evidence>
<dbReference type="InterPro" id="IPR011551">
    <property type="entry name" value="NTP_PyrPHydrolase_MazG"/>
</dbReference>
<dbReference type="FunFam" id="1.10.287.1080:FF:000001">
    <property type="entry name" value="Nucleoside triphosphate pyrophosphohydrolase"/>
    <property type="match status" value="1"/>
</dbReference>
<name>B1I1A0_DESAP</name>
<dbReference type="GO" id="GO:0046061">
    <property type="term" value="P:dATP catabolic process"/>
    <property type="evidence" value="ECO:0007669"/>
    <property type="project" value="TreeGrafter"/>
</dbReference>
<dbReference type="KEGG" id="dau:Daud_0074"/>
<dbReference type="NCBIfam" id="TIGR00444">
    <property type="entry name" value="mazG"/>
    <property type="match status" value="1"/>
</dbReference>
<protein>
    <submittedName>
        <fullName evidence="3">MazG family protein</fullName>
    </submittedName>
</protein>
<dbReference type="GO" id="GO:0046052">
    <property type="term" value="P:UTP catabolic process"/>
    <property type="evidence" value="ECO:0007669"/>
    <property type="project" value="TreeGrafter"/>
</dbReference>
<dbReference type="SUPFAM" id="SSF53790">
    <property type="entry name" value="Tetrapyrrole methylase"/>
    <property type="match status" value="1"/>
</dbReference>
<evidence type="ECO:0000313" key="4">
    <source>
        <dbReference type="Proteomes" id="UP000008544"/>
    </source>
</evidence>
<evidence type="ECO:0000259" key="1">
    <source>
        <dbReference type="Pfam" id="PF00590"/>
    </source>
</evidence>
<dbReference type="GO" id="GO:0006950">
    <property type="term" value="P:response to stress"/>
    <property type="evidence" value="ECO:0007669"/>
    <property type="project" value="UniProtKB-ARBA"/>
</dbReference>
<dbReference type="InterPro" id="IPR014777">
    <property type="entry name" value="4pyrrole_Mease_sub1"/>
</dbReference>
<dbReference type="InterPro" id="IPR035996">
    <property type="entry name" value="4pyrrol_Methylase_sf"/>
</dbReference>
<dbReference type="InterPro" id="IPR035013">
    <property type="entry name" value="YabN_N"/>
</dbReference>
<dbReference type="Pfam" id="PF03819">
    <property type="entry name" value="MazG"/>
    <property type="match status" value="2"/>
</dbReference>
<dbReference type="OrthoDB" id="9808939at2"/>
<dbReference type="PIRSF" id="PIRSF002845">
    <property type="entry name" value="Ttrprl_mtas_MazG"/>
    <property type="match status" value="1"/>
</dbReference>
<sequence length="487" mass="54932">MATGVFIAGLGPGAVSDVPAGLVGELARCDRVFLRTARHPVVPWLLEQGLRFEAFDRYYEDGDTFEAVYRRIAATVIDAARRETVAYAVPGHPLVAEEATRLILDGARRAGLETRVRPALSFLDALFAALRLDPAGGLLIVDALQPALFEPVQAKGVVLVQVHDRMVAGEAKIHLMAYYADEQPVMVVRAAGVPGLERIEEVPLYALDRLDWVDHLTSVYIPPVAQFRRTYDLTPLVGIMATLRGKDGCPWDREQTHHSIGRYLIEEAYEVLDAIERENVHSLCEELGDLLLQIVFHAQMAREEASFDMNDVVRTVCDKMVHRHPHVFGREKVRDADEVLTNWERLKRKEKQDAGESCLAGVPRRLPALLRADRVQEKASRLGFDWPDHHGALAKLEEELGEFREALDAGDRDRIIEELGDLLFATVNVSRLIKVDAEECLRHTVDKFARRFAQIEERCRVSGRKPDQVSLSEMDDWWEEAKKLEKS</sequence>
<keyword evidence="4" id="KW-1185">Reference proteome</keyword>
<organism evidence="3 4">
    <name type="scientific">Desulforudis audaxviator (strain MP104C)</name>
    <dbReference type="NCBI Taxonomy" id="477974"/>
    <lineage>
        <taxon>Bacteria</taxon>
        <taxon>Bacillati</taxon>
        <taxon>Bacillota</taxon>
        <taxon>Clostridia</taxon>
        <taxon>Thermoanaerobacterales</taxon>
        <taxon>Candidatus Desulforudaceae</taxon>
        <taxon>Candidatus Desulforudis</taxon>
    </lineage>
</organism>
<proteinExistence type="predicted"/>
<dbReference type="Pfam" id="PF00590">
    <property type="entry name" value="TP_methylase"/>
    <property type="match status" value="1"/>
</dbReference>
<dbReference type="Proteomes" id="UP000008544">
    <property type="component" value="Chromosome"/>
</dbReference>
<dbReference type="CDD" id="cd11528">
    <property type="entry name" value="NTP-PPase_MazG_Nterm"/>
    <property type="match status" value="1"/>
</dbReference>
<reference evidence="4" key="1">
    <citation type="submission" date="2007-10" db="EMBL/GenBank/DDBJ databases">
        <title>Complete sequence of chromosome of Desulforudis audaxviator MP104C.</title>
        <authorList>
            <person name="Copeland A."/>
            <person name="Lucas S."/>
            <person name="Lapidus A."/>
            <person name="Barry K."/>
            <person name="Glavina del Rio T."/>
            <person name="Dalin E."/>
            <person name="Tice H."/>
            <person name="Bruce D."/>
            <person name="Pitluck S."/>
            <person name="Lowry S.R."/>
            <person name="Larimer F."/>
            <person name="Land M.L."/>
            <person name="Hauser L."/>
            <person name="Kyrpides N."/>
            <person name="Ivanova N.N."/>
            <person name="Richardson P."/>
        </authorList>
    </citation>
    <scope>NUCLEOTIDE SEQUENCE [LARGE SCALE GENOMIC DNA]</scope>
    <source>
        <strain evidence="4">MP104C</strain>
    </source>
</reference>
<dbReference type="GO" id="GO:0046047">
    <property type="term" value="P:TTP catabolic process"/>
    <property type="evidence" value="ECO:0007669"/>
    <property type="project" value="TreeGrafter"/>
</dbReference>
<dbReference type="eggNOG" id="COG3956">
    <property type="taxonomic scope" value="Bacteria"/>
</dbReference>
<dbReference type="CDD" id="cd11529">
    <property type="entry name" value="NTP-PPase_MazG_Cterm"/>
    <property type="match status" value="1"/>
</dbReference>
<dbReference type="GO" id="GO:0046081">
    <property type="term" value="P:dUTP catabolic process"/>
    <property type="evidence" value="ECO:0007669"/>
    <property type="project" value="TreeGrafter"/>
</dbReference>
<dbReference type="InterPro" id="IPR048015">
    <property type="entry name" value="NTP-PPase_MazG-like_N"/>
</dbReference>
<dbReference type="GO" id="GO:0006203">
    <property type="term" value="P:dGTP catabolic process"/>
    <property type="evidence" value="ECO:0007669"/>
    <property type="project" value="TreeGrafter"/>
</dbReference>
<evidence type="ECO:0000313" key="3">
    <source>
        <dbReference type="EMBL" id="ACA58642.1"/>
    </source>
</evidence>
<dbReference type="PANTHER" id="PTHR30522">
    <property type="entry name" value="NUCLEOSIDE TRIPHOSPHATE PYROPHOSPHOHYDROLASE"/>
    <property type="match status" value="1"/>
</dbReference>
<feature type="domain" description="NTP pyrophosphohydrolase MazG-like" evidence="2">
    <location>
        <begin position="255"/>
        <end position="328"/>
    </location>
</feature>
<feature type="domain" description="Tetrapyrrole methylase" evidence="1">
    <location>
        <begin position="5"/>
        <end position="207"/>
    </location>
</feature>
<dbReference type="InterPro" id="IPR048011">
    <property type="entry name" value="NTP-PPase_MazG-like_C"/>
</dbReference>
<dbReference type="Gene3D" id="3.40.1010.10">
    <property type="entry name" value="Cobalt-precorrin-4 Transmethylase, Domain 1"/>
    <property type="match status" value="1"/>
</dbReference>
<feature type="domain" description="NTP pyrophosphohydrolase MazG-like" evidence="2">
    <location>
        <begin position="389"/>
        <end position="451"/>
    </location>
</feature>
<dbReference type="InterPro" id="IPR024180">
    <property type="entry name" value="Tetrapyrrole_Mease/MazG_pred"/>
</dbReference>
<dbReference type="GO" id="GO:0047429">
    <property type="term" value="F:nucleoside triphosphate diphosphatase activity"/>
    <property type="evidence" value="ECO:0007669"/>
    <property type="project" value="InterPro"/>
</dbReference>
<dbReference type="CDD" id="cd11723">
    <property type="entry name" value="YabN_N_like"/>
    <property type="match status" value="1"/>
</dbReference>
<dbReference type="AlphaFoldDB" id="B1I1A0"/>
<reference evidence="3 4" key="2">
    <citation type="journal article" date="2008" name="Science">
        <title>Environmental genomics reveals a single-species ecosystem deep within Earth.</title>
        <authorList>
            <person name="Chivian D."/>
            <person name="Brodie E.L."/>
            <person name="Alm E.J."/>
            <person name="Culley D.E."/>
            <person name="Dehal P.S."/>
            <person name="Desantis T.Z."/>
            <person name="Gihring T.M."/>
            <person name="Lapidus A."/>
            <person name="Lin L.H."/>
            <person name="Lowry S.R."/>
            <person name="Moser D.P."/>
            <person name="Richardson P.M."/>
            <person name="Southam G."/>
            <person name="Wanger G."/>
            <person name="Pratt L.M."/>
            <person name="Andersen G.L."/>
            <person name="Hazen T.C."/>
            <person name="Brockman F.J."/>
            <person name="Arkin A.P."/>
            <person name="Onstott T.C."/>
        </authorList>
    </citation>
    <scope>NUCLEOTIDE SEQUENCE [LARGE SCALE GENOMIC DNA]</scope>
    <source>
        <strain evidence="3 4">MP104C</strain>
    </source>
</reference>
<accession>B1I1A0</accession>
<dbReference type="GO" id="GO:0046076">
    <property type="term" value="P:dTTP catabolic process"/>
    <property type="evidence" value="ECO:0007669"/>
    <property type="project" value="TreeGrafter"/>
</dbReference>
<dbReference type="InterPro" id="IPR000878">
    <property type="entry name" value="4pyrrol_Mease"/>
</dbReference>
<dbReference type="PANTHER" id="PTHR30522:SF0">
    <property type="entry name" value="NUCLEOSIDE TRIPHOSPHATE PYROPHOSPHOHYDROLASE"/>
    <property type="match status" value="1"/>
</dbReference>